<dbReference type="GO" id="GO:0004843">
    <property type="term" value="F:cysteine-type deubiquitinase activity"/>
    <property type="evidence" value="ECO:0007669"/>
    <property type="project" value="UniProtKB-EC"/>
</dbReference>
<sequence length="426" mass="47771">MGVRLKDVKVAEGNHYPGLSNSSSGICFLNAVLQALASITDLSNYLNDLRVTKSEDKISLIDRLSNLLKELNSPRTYPLVLRPTEVIQALVSNLPRSINLFNSNDQQDAHELLLAMIQAIEEEAERNSGLSTSRKRGLASLLDNQSSDRAADRTASLQNPFRGWMANRVACAACGFSGGIQHSPTDHLSFILPAKSSCTLDECLEDFTRLELLDQYNCQKCTFLKAQSSLLNYQSSSSSSSSSIKSSSSIRRKTKEIREALCQINLALKEDDMDREFNKILQQYLIPVSSQMTTKQIMFARPPNILIFHFSRSTIFSSGKLYKNNCQLIFPEILIIDRFTTTPELCGRAEAPISRSDKEVSTNDLHHVYRLTSAIIHLGNHTSGHYLAFRKVPTGTWWRTSDEDVSRCEPKEVLSSNPTLLIYQRL</sequence>
<evidence type="ECO:0000313" key="10">
    <source>
        <dbReference type="Proteomes" id="UP001153365"/>
    </source>
</evidence>
<protein>
    <recommendedName>
        <fullName evidence="3">ubiquitinyl hydrolase 1</fullName>
        <ecNumber evidence="3">3.4.19.12</ecNumber>
    </recommendedName>
</protein>
<keyword evidence="5" id="KW-0833">Ubl conjugation pathway</keyword>
<dbReference type="GO" id="GO:0016579">
    <property type="term" value="P:protein deubiquitination"/>
    <property type="evidence" value="ECO:0007669"/>
    <property type="project" value="InterPro"/>
</dbReference>
<keyword evidence="7" id="KW-0788">Thiol protease</keyword>
<keyword evidence="6" id="KW-0378">Hydrolase</keyword>
<dbReference type="InterPro" id="IPR038765">
    <property type="entry name" value="Papain-like_cys_pep_sf"/>
</dbReference>
<dbReference type="PANTHER" id="PTHR24006:SF888">
    <property type="entry name" value="UBIQUITIN CARBOXYL-TERMINAL HYDROLASE 30"/>
    <property type="match status" value="1"/>
</dbReference>
<comment type="catalytic activity">
    <reaction evidence="1">
        <text>Thiol-dependent hydrolysis of ester, thioester, amide, peptide and isopeptide bonds formed by the C-terminal Gly of ubiquitin (a 76-residue protein attached to proteins as an intracellular targeting signal).</text>
        <dbReference type="EC" id="3.4.19.12"/>
    </reaction>
</comment>
<dbReference type="PANTHER" id="PTHR24006">
    <property type="entry name" value="UBIQUITIN CARBOXYL-TERMINAL HYDROLASE"/>
    <property type="match status" value="1"/>
</dbReference>
<evidence type="ECO:0000259" key="8">
    <source>
        <dbReference type="PROSITE" id="PS50235"/>
    </source>
</evidence>
<evidence type="ECO:0000256" key="2">
    <source>
        <dbReference type="ARBA" id="ARBA00009085"/>
    </source>
</evidence>
<dbReference type="InterPro" id="IPR001394">
    <property type="entry name" value="Peptidase_C19_UCH"/>
</dbReference>
<evidence type="ECO:0000256" key="5">
    <source>
        <dbReference type="ARBA" id="ARBA00022786"/>
    </source>
</evidence>
<evidence type="ECO:0000256" key="4">
    <source>
        <dbReference type="ARBA" id="ARBA00022670"/>
    </source>
</evidence>
<dbReference type="Proteomes" id="UP001153365">
    <property type="component" value="Unassembled WGS sequence"/>
</dbReference>
<comment type="caution">
    <text evidence="9">The sequence shown here is derived from an EMBL/GenBank/DDBJ whole genome shotgun (WGS) entry which is preliminary data.</text>
</comment>
<evidence type="ECO:0000256" key="3">
    <source>
        <dbReference type="ARBA" id="ARBA00012759"/>
    </source>
</evidence>
<proteinExistence type="inferred from homology"/>
<dbReference type="InterPro" id="IPR050164">
    <property type="entry name" value="Peptidase_C19"/>
</dbReference>
<dbReference type="GO" id="GO:0006508">
    <property type="term" value="P:proteolysis"/>
    <property type="evidence" value="ECO:0007669"/>
    <property type="project" value="UniProtKB-KW"/>
</dbReference>
<organism evidence="9 10">
    <name type="scientific">Phakopsora pachyrhizi</name>
    <name type="common">Asian soybean rust disease fungus</name>
    <dbReference type="NCBI Taxonomy" id="170000"/>
    <lineage>
        <taxon>Eukaryota</taxon>
        <taxon>Fungi</taxon>
        <taxon>Dikarya</taxon>
        <taxon>Basidiomycota</taxon>
        <taxon>Pucciniomycotina</taxon>
        <taxon>Pucciniomycetes</taxon>
        <taxon>Pucciniales</taxon>
        <taxon>Phakopsoraceae</taxon>
        <taxon>Phakopsora</taxon>
    </lineage>
</organism>
<dbReference type="SUPFAM" id="SSF54001">
    <property type="entry name" value="Cysteine proteinases"/>
    <property type="match status" value="1"/>
</dbReference>
<feature type="domain" description="USP" evidence="8">
    <location>
        <begin position="17"/>
        <end position="426"/>
    </location>
</feature>
<evidence type="ECO:0000256" key="7">
    <source>
        <dbReference type="ARBA" id="ARBA00022807"/>
    </source>
</evidence>
<dbReference type="Gene3D" id="3.90.70.10">
    <property type="entry name" value="Cysteine proteinases"/>
    <property type="match status" value="1"/>
</dbReference>
<evidence type="ECO:0000256" key="1">
    <source>
        <dbReference type="ARBA" id="ARBA00000707"/>
    </source>
</evidence>
<keyword evidence="4" id="KW-0645">Protease</keyword>
<dbReference type="InterPro" id="IPR028889">
    <property type="entry name" value="USP"/>
</dbReference>
<accession>A0AAV0ARS3</accession>
<dbReference type="EMBL" id="CALTRL010001316">
    <property type="protein sequence ID" value="CAH7672073.1"/>
    <property type="molecule type" value="Genomic_DNA"/>
</dbReference>
<reference evidence="9" key="1">
    <citation type="submission" date="2022-06" db="EMBL/GenBank/DDBJ databases">
        <authorList>
            <consortium name="SYNGENTA / RWTH Aachen University"/>
        </authorList>
    </citation>
    <scope>NUCLEOTIDE SEQUENCE</scope>
</reference>
<dbReference type="Pfam" id="PF00443">
    <property type="entry name" value="UCH"/>
    <property type="match status" value="1"/>
</dbReference>
<evidence type="ECO:0000313" key="9">
    <source>
        <dbReference type="EMBL" id="CAH7672073.1"/>
    </source>
</evidence>
<keyword evidence="10" id="KW-1185">Reference proteome</keyword>
<dbReference type="GO" id="GO:0005634">
    <property type="term" value="C:nucleus"/>
    <property type="evidence" value="ECO:0007669"/>
    <property type="project" value="TreeGrafter"/>
</dbReference>
<dbReference type="AlphaFoldDB" id="A0AAV0ARS3"/>
<name>A0AAV0ARS3_PHAPC</name>
<dbReference type="EC" id="3.4.19.12" evidence="3"/>
<dbReference type="PROSITE" id="PS50235">
    <property type="entry name" value="USP_3"/>
    <property type="match status" value="1"/>
</dbReference>
<evidence type="ECO:0000256" key="6">
    <source>
        <dbReference type="ARBA" id="ARBA00022801"/>
    </source>
</evidence>
<dbReference type="GO" id="GO:0005829">
    <property type="term" value="C:cytosol"/>
    <property type="evidence" value="ECO:0007669"/>
    <property type="project" value="TreeGrafter"/>
</dbReference>
<comment type="similarity">
    <text evidence="2">Belongs to the peptidase C19 family.</text>
</comment>
<gene>
    <name evidence="9" type="ORF">PPACK8108_LOCUS6855</name>
</gene>